<accession>A0A2J6T7R0</accession>
<keyword evidence="2" id="KW-1185">Reference proteome</keyword>
<evidence type="ECO:0000313" key="1">
    <source>
        <dbReference type="EMBL" id="PMD59057.1"/>
    </source>
</evidence>
<organism evidence="1 2">
    <name type="scientific">Hyaloscypha bicolor E</name>
    <dbReference type="NCBI Taxonomy" id="1095630"/>
    <lineage>
        <taxon>Eukaryota</taxon>
        <taxon>Fungi</taxon>
        <taxon>Dikarya</taxon>
        <taxon>Ascomycota</taxon>
        <taxon>Pezizomycotina</taxon>
        <taxon>Leotiomycetes</taxon>
        <taxon>Helotiales</taxon>
        <taxon>Hyaloscyphaceae</taxon>
        <taxon>Hyaloscypha</taxon>
        <taxon>Hyaloscypha bicolor</taxon>
    </lineage>
</organism>
<sequence>MRICMSLSTQASSVNALYTTKQCGGRSCNKPPMKERKTYFQDSEQALSVVAIWAVRRWGIDERRELIVRES</sequence>
<reference evidence="1 2" key="1">
    <citation type="submission" date="2016-04" db="EMBL/GenBank/DDBJ databases">
        <title>A degradative enzymes factory behind the ericoid mycorrhizal symbiosis.</title>
        <authorList>
            <consortium name="DOE Joint Genome Institute"/>
            <person name="Martino E."/>
            <person name="Morin E."/>
            <person name="Grelet G."/>
            <person name="Kuo A."/>
            <person name="Kohler A."/>
            <person name="Daghino S."/>
            <person name="Barry K."/>
            <person name="Choi C."/>
            <person name="Cichocki N."/>
            <person name="Clum A."/>
            <person name="Copeland A."/>
            <person name="Hainaut M."/>
            <person name="Haridas S."/>
            <person name="Labutti K."/>
            <person name="Lindquist E."/>
            <person name="Lipzen A."/>
            <person name="Khouja H.-R."/>
            <person name="Murat C."/>
            <person name="Ohm R."/>
            <person name="Olson A."/>
            <person name="Spatafora J."/>
            <person name="Veneault-Fourrey C."/>
            <person name="Henrissat B."/>
            <person name="Grigoriev I."/>
            <person name="Martin F."/>
            <person name="Perotto S."/>
        </authorList>
    </citation>
    <scope>NUCLEOTIDE SEQUENCE [LARGE SCALE GENOMIC DNA]</scope>
    <source>
        <strain evidence="1 2">E</strain>
    </source>
</reference>
<protein>
    <submittedName>
        <fullName evidence="1">Uncharacterized protein</fullName>
    </submittedName>
</protein>
<dbReference type="AlphaFoldDB" id="A0A2J6T7R0"/>
<dbReference type="EMBL" id="KZ613817">
    <property type="protein sequence ID" value="PMD59057.1"/>
    <property type="molecule type" value="Genomic_DNA"/>
</dbReference>
<name>A0A2J6T7R0_9HELO</name>
<gene>
    <name evidence="1" type="ORF">K444DRAFT_422379</name>
</gene>
<evidence type="ECO:0000313" key="2">
    <source>
        <dbReference type="Proteomes" id="UP000235371"/>
    </source>
</evidence>
<proteinExistence type="predicted"/>
<dbReference type="GeneID" id="36580797"/>
<dbReference type="Proteomes" id="UP000235371">
    <property type="component" value="Unassembled WGS sequence"/>
</dbReference>
<dbReference type="RefSeq" id="XP_024735961.1">
    <property type="nucleotide sequence ID" value="XM_024872717.1"/>
</dbReference>
<dbReference type="InParanoid" id="A0A2J6T7R0"/>